<organism evidence="7 8">
    <name type="scientific">Knufia peltigerae</name>
    <dbReference type="NCBI Taxonomy" id="1002370"/>
    <lineage>
        <taxon>Eukaryota</taxon>
        <taxon>Fungi</taxon>
        <taxon>Dikarya</taxon>
        <taxon>Ascomycota</taxon>
        <taxon>Pezizomycotina</taxon>
        <taxon>Eurotiomycetes</taxon>
        <taxon>Chaetothyriomycetidae</taxon>
        <taxon>Chaetothyriales</taxon>
        <taxon>Trichomeriaceae</taxon>
        <taxon>Knufia</taxon>
    </lineage>
</organism>
<keyword evidence="1" id="KW-0805">Transcription regulation</keyword>
<accession>A0AA38XYC7</accession>
<evidence type="ECO:0000256" key="2">
    <source>
        <dbReference type="ARBA" id="ARBA00023125"/>
    </source>
</evidence>
<keyword evidence="2" id="KW-0238">DNA-binding</keyword>
<dbReference type="PANTHER" id="PTHR47256">
    <property type="entry name" value="ZN(II)2CYS6 TRANSCRIPTION FACTOR (EUROFUNG)-RELATED"/>
    <property type="match status" value="1"/>
</dbReference>
<keyword evidence="3" id="KW-0804">Transcription</keyword>
<dbReference type="AlphaFoldDB" id="A0AA38XYC7"/>
<dbReference type="InterPro" id="IPR001138">
    <property type="entry name" value="Zn2Cys6_DnaBD"/>
</dbReference>
<gene>
    <name evidence="7" type="ORF">H2204_009340</name>
</gene>
<dbReference type="GO" id="GO:0003677">
    <property type="term" value="F:DNA binding"/>
    <property type="evidence" value="ECO:0007669"/>
    <property type="project" value="UniProtKB-KW"/>
</dbReference>
<dbReference type="Proteomes" id="UP001172681">
    <property type="component" value="Unassembled WGS sequence"/>
</dbReference>
<dbReference type="Pfam" id="PF00172">
    <property type="entry name" value="Zn_clus"/>
    <property type="match status" value="1"/>
</dbReference>
<evidence type="ECO:0000313" key="8">
    <source>
        <dbReference type="Proteomes" id="UP001172681"/>
    </source>
</evidence>
<dbReference type="PROSITE" id="PS50048">
    <property type="entry name" value="ZN2_CY6_FUNGAL_2"/>
    <property type="match status" value="1"/>
</dbReference>
<dbReference type="PROSITE" id="PS00463">
    <property type="entry name" value="ZN2_CY6_FUNGAL_1"/>
    <property type="match status" value="1"/>
</dbReference>
<sequence>MFPYSPAQSHRSSTASHSPVASPIRTGNACQACKKRKTKCTGQPGPCANCSRTGTYCHFDIKLDGRRKHAYEAAEIQYRQQFILDALLRSIKYNDATLVQALVEVIRAGRPLSEIAHVLQDNIKSLQDKMLAREHKVTISDLISLALSCLSDSDFRPHGNSKLSIQHHPREARLKIPVCGSAGEMVCDDEPPARLVSNERPLVDDAASSGTSYPISSPAKSKKRCQRASKAARTTSRGRSPEASASSPRPRDRPPPTPSSAPLEYSQNFPTANGWSVETSPSHSQSYREQQEPVVYTPTPPIFASYDHMGQGYTHQVPLGYGPICPPPQHSASPRVHYVDDHQFSNTTCPAEGFCDSSPQFGQISPKHEYRVGPQPPPPPSHQQQGEFLQGYYGCSTSFVTGWPPNQASWASHA</sequence>
<dbReference type="SUPFAM" id="SSF57701">
    <property type="entry name" value="Zn2/Cys6 DNA-binding domain"/>
    <property type="match status" value="1"/>
</dbReference>
<name>A0AA38XYC7_9EURO</name>
<proteinExistence type="predicted"/>
<evidence type="ECO:0000259" key="6">
    <source>
        <dbReference type="PROSITE" id="PS50048"/>
    </source>
</evidence>
<dbReference type="Gene3D" id="4.10.240.10">
    <property type="entry name" value="Zn(2)-C6 fungal-type DNA-binding domain"/>
    <property type="match status" value="1"/>
</dbReference>
<feature type="compositionally biased region" description="Polar residues" evidence="5">
    <location>
        <begin position="1"/>
        <end position="19"/>
    </location>
</feature>
<feature type="compositionally biased region" description="Polar residues" evidence="5">
    <location>
        <begin position="208"/>
        <end position="219"/>
    </location>
</feature>
<feature type="compositionally biased region" description="Polar residues" evidence="5">
    <location>
        <begin position="265"/>
        <end position="288"/>
    </location>
</feature>
<keyword evidence="8" id="KW-1185">Reference proteome</keyword>
<evidence type="ECO:0000256" key="3">
    <source>
        <dbReference type="ARBA" id="ARBA00023163"/>
    </source>
</evidence>
<reference evidence="7" key="1">
    <citation type="submission" date="2022-10" db="EMBL/GenBank/DDBJ databases">
        <title>Culturing micro-colonial fungi from biological soil crusts in the Mojave desert and describing Neophaeococcomyces mojavensis, and introducing the new genera and species Taxawa tesnikishii.</title>
        <authorList>
            <person name="Kurbessoian T."/>
            <person name="Stajich J.E."/>
        </authorList>
    </citation>
    <scope>NUCLEOTIDE SEQUENCE</scope>
    <source>
        <strain evidence="7">TK_35</strain>
    </source>
</reference>
<dbReference type="InterPro" id="IPR036864">
    <property type="entry name" value="Zn2-C6_fun-type_DNA-bd_sf"/>
</dbReference>
<keyword evidence="4" id="KW-0539">Nucleus</keyword>
<evidence type="ECO:0000313" key="7">
    <source>
        <dbReference type="EMBL" id="KAJ9628365.1"/>
    </source>
</evidence>
<dbReference type="GO" id="GO:0008270">
    <property type="term" value="F:zinc ion binding"/>
    <property type="evidence" value="ECO:0007669"/>
    <property type="project" value="InterPro"/>
</dbReference>
<protein>
    <recommendedName>
        <fullName evidence="6">Zn(2)-C6 fungal-type domain-containing protein</fullName>
    </recommendedName>
</protein>
<evidence type="ECO:0000256" key="4">
    <source>
        <dbReference type="ARBA" id="ARBA00023242"/>
    </source>
</evidence>
<feature type="domain" description="Zn(2)-C6 fungal-type" evidence="6">
    <location>
        <begin position="29"/>
        <end position="59"/>
    </location>
</feature>
<feature type="region of interest" description="Disordered" evidence="5">
    <location>
        <begin position="1"/>
        <end position="25"/>
    </location>
</feature>
<evidence type="ECO:0000256" key="5">
    <source>
        <dbReference type="SAM" id="MobiDB-lite"/>
    </source>
</evidence>
<feature type="compositionally biased region" description="Low complexity" evidence="5">
    <location>
        <begin position="237"/>
        <end position="248"/>
    </location>
</feature>
<evidence type="ECO:0000256" key="1">
    <source>
        <dbReference type="ARBA" id="ARBA00023015"/>
    </source>
</evidence>
<dbReference type="CDD" id="cd00067">
    <property type="entry name" value="GAL4"/>
    <property type="match status" value="1"/>
</dbReference>
<dbReference type="InterPro" id="IPR053187">
    <property type="entry name" value="Notoamide_regulator"/>
</dbReference>
<feature type="region of interest" description="Disordered" evidence="5">
    <location>
        <begin position="365"/>
        <end position="387"/>
    </location>
</feature>
<comment type="caution">
    <text evidence="7">The sequence shown here is derived from an EMBL/GenBank/DDBJ whole genome shotgun (WGS) entry which is preliminary data.</text>
</comment>
<dbReference type="PANTHER" id="PTHR47256:SF1">
    <property type="entry name" value="ZN(II)2CYS6 TRANSCRIPTION FACTOR (EUROFUNG)"/>
    <property type="match status" value="1"/>
</dbReference>
<dbReference type="SMART" id="SM00066">
    <property type="entry name" value="GAL4"/>
    <property type="match status" value="1"/>
</dbReference>
<feature type="region of interest" description="Disordered" evidence="5">
    <location>
        <begin position="191"/>
        <end position="292"/>
    </location>
</feature>
<dbReference type="EMBL" id="JAPDRN010000072">
    <property type="protein sequence ID" value="KAJ9628365.1"/>
    <property type="molecule type" value="Genomic_DNA"/>
</dbReference>
<dbReference type="GO" id="GO:0000981">
    <property type="term" value="F:DNA-binding transcription factor activity, RNA polymerase II-specific"/>
    <property type="evidence" value="ECO:0007669"/>
    <property type="project" value="InterPro"/>
</dbReference>